<protein>
    <submittedName>
        <fullName evidence="2">Uncharacterized protein</fullName>
    </submittedName>
</protein>
<dbReference type="EMBL" id="CAXIEN010000147">
    <property type="protein sequence ID" value="CAL1281654.1"/>
    <property type="molecule type" value="Genomic_DNA"/>
</dbReference>
<dbReference type="Proteomes" id="UP001497382">
    <property type="component" value="Unassembled WGS sequence"/>
</dbReference>
<dbReference type="AlphaFoldDB" id="A0AAV2AE34"/>
<feature type="non-terminal residue" evidence="2">
    <location>
        <position position="1"/>
    </location>
</feature>
<reference evidence="2 3" key="1">
    <citation type="submission" date="2024-04" db="EMBL/GenBank/DDBJ databases">
        <authorList>
            <person name="Rising A."/>
            <person name="Reimegard J."/>
            <person name="Sonavane S."/>
            <person name="Akerstrom W."/>
            <person name="Nylinder S."/>
            <person name="Hedman E."/>
            <person name="Kallberg Y."/>
        </authorList>
    </citation>
    <scope>NUCLEOTIDE SEQUENCE [LARGE SCALE GENOMIC DNA]</scope>
</reference>
<feature type="non-terminal residue" evidence="2">
    <location>
        <position position="69"/>
    </location>
</feature>
<organism evidence="2 3">
    <name type="scientific">Larinioides sclopetarius</name>
    <dbReference type="NCBI Taxonomy" id="280406"/>
    <lineage>
        <taxon>Eukaryota</taxon>
        <taxon>Metazoa</taxon>
        <taxon>Ecdysozoa</taxon>
        <taxon>Arthropoda</taxon>
        <taxon>Chelicerata</taxon>
        <taxon>Arachnida</taxon>
        <taxon>Araneae</taxon>
        <taxon>Araneomorphae</taxon>
        <taxon>Entelegynae</taxon>
        <taxon>Araneoidea</taxon>
        <taxon>Araneidae</taxon>
        <taxon>Larinioides</taxon>
    </lineage>
</organism>
<proteinExistence type="predicted"/>
<feature type="region of interest" description="Disordered" evidence="1">
    <location>
        <begin position="16"/>
        <end position="69"/>
    </location>
</feature>
<keyword evidence="3" id="KW-1185">Reference proteome</keyword>
<comment type="caution">
    <text evidence="2">The sequence shown here is derived from an EMBL/GenBank/DDBJ whole genome shotgun (WGS) entry which is preliminary data.</text>
</comment>
<name>A0AAV2AE34_9ARAC</name>
<feature type="compositionally biased region" description="Polar residues" evidence="1">
    <location>
        <begin position="32"/>
        <end position="69"/>
    </location>
</feature>
<gene>
    <name evidence="2" type="ORF">LARSCL_LOCUS11695</name>
</gene>
<sequence>EDFGKLTSPKTNIIFALEESSETPSPEDSTYEAESNFQTDPSSQEKFTFRSTIQTGPPSTQTPYVDLSS</sequence>
<evidence type="ECO:0000313" key="2">
    <source>
        <dbReference type="EMBL" id="CAL1281654.1"/>
    </source>
</evidence>
<evidence type="ECO:0000256" key="1">
    <source>
        <dbReference type="SAM" id="MobiDB-lite"/>
    </source>
</evidence>
<evidence type="ECO:0000313" key="3">
    <source>
        <dbReference type="Proteomes" id="UP001497382"/>
    </source>
</evidence>
<accession>A0AAV2AE34</accession>